<reference evidence="1 2" key="1">
    <citation type="journal article" date="2011" name="Stand. Genomic Sci.">
        <title>Non-contiguous finished genome sequence and contextual data of the filamentous soil bacterium Ktedonobacter racemifer type strain (SOSP1-21).</title>
        <authorList>
            <person name="Chang Y.J."/>
            <person name="Land M."/>
            <person name="Hauser L."/>
            <person name="Chertkov O."/>
            <person name="Del Rio T.G."/>
            <person name="Nolan M."/>
            <person name="Copeland A."/>
            <person name="Tice H."/>
            <person name="Cheng J.F."/>
            <person name="Lucas S."/>
            <person name="Han C."/>
            <person name="Goodwin L."/>
            <person name="Pitluck S."/>
            <person name="Ivanova N."/>
            <person name="Ovchinikova G."/>
            <person name="Pati A."/>
            <person name="Chen A."/>
            <person name="Palaniappan K."/>
            <person name="Mavromatis K."/>
            <person name="Liolios K."/>
            <person name="Brettin T."/>
            <person name="Fiebig A."/>
            <person name="Rohde M."/>
            <person name="Abt B."/>
            <person name="Goker M."/>
            <person name="Detter J.C."/>
            <person name="Woyke T."/>
            <person name="Bristow J."/>
            <person name="Eisen J.A."/>
            <person name="Markowitz V."/>
            <person name="Hugenholtz P."/>
            <person name="Kyrpides N.C."/>
            <person name="Klenk H.P."/>
            <person name="Lapidus A."/>
        </authorList>
    </citation>
    <scope>NUCLEOTIDE SEQUENCE [LARGE SCALE GENOMIC DNA]</scope>
    <source>
        <strain evidence="2">DSM 44963</strain>
    </source>
</reference>
<evidence type="ECO:0000313" key="2">
    <source>
        <dbReference type="Proteomes" id="UP000004508"/>
    </source>
</evidence>
<gene>
    <name evidence="1" type="ORF">Krac_3940</name>
</gene>
<dbReference type="EMBL" id="ADVG01000004">
    <property type="protein sequence ID" value="EFH83028.1"/>
    <property type="molecule type" value="Genomic_DNA"/>
</dbReference>
<dbReference type="STRING" id="485913.Krac_3940"/>
<accession>D6U3N8</accession>
<organism evidence="1 2">
    <name type="scientific">Ktedonobacter racemifer DSM 44963</name>
    <dbReference type="NCBI Taxonomy" id="485913"/>
    <lineage>
        <taxon>Bacteria</taxon>
        <taxon>Bacillati</taxon>
        <taxon>Chloroflexota</taxon>
        <taxon>Ktedonobacteria</taxon>
        <taxon>Ktedonobacterales</taxon>
        <taxon>Ktedonobacteraceae</taxon>
        <taxon>Ktedonobacter</taxon>
    </lineage>
</organism>
<sequence length="117" mass="13509">MGKTYLSAAWTETVAALIYNRIHRPEPDRTWTDWRLPLHPDSASKYRYLAIDLLNVLSETPDADDTVVFSFIKQQPDADGDIVRELVRGKHLEVIRRFVQDPKHSGEEEYKILSDLG</sequence>
<dbReference type="AlphaFoldDB" id="D6U3N8"/>
<keyword evidence="2" id="KW-1185">Reference proteome</keyword>
<protein>
    <submittedName>
        <fullName evidence="1">Uncharacterized protein</fullName>
    </submittedName>
</protein>
<evidence type="ECO:0000313" key="1">
    <source>
        <dbReference type="EMBL" id="EFH83028.1"/>
    </source>
</evidence>
<name>D6U3N8_KTERA</name>
<proteinExistence type="predicted"/>
<dbReference type="InParanoid" id="D6U3N8"/>
<dbReference type="Proteomes" id="UP000004508">
    <property type="component" value="Unassembled WGS sequence"/>
</dbReference>
<dbReference type="RefSeq" id="WP_007921564.1">
    <property type="nucleotide sequence ID" value="NZ_ADVG01000004.1"/>
</dbReference>
<comment type="caution">
    <text evidence="1">The sequence shown here is derived from an EMBL/GenBank/DDBJ whole genome shotgun (WGS) entry which is preliminary data.</text>
</comment>